<feature type="domain" description="Tyrosine specific protein phosphatases" evidence="8">
    <location>
        <begin position="263"/>
        <end position="338"/>
    </location>
</feature>
<evidence type="ECO:0000313" key="9">
    <source>
        <dbReference type="EMBL" id="ABK26026.1"/>
    </source>
</evidence>
<organism evidence="9">
    <name type="scientific">Picea sitchensis</name>
    <name type="common">Sitka spruce</name>
    <name type="synonym">Pinus sitchensis</name>
    <dbReference type="NCBI Taxonomy" id="3332"/>
    <lineage>
        <taxon>Eukaryota</taxon>
        <taxon>Viridiplantae</taxon>
        <taxon>Streptophyta</taxon>
        <taxon>Embryophyta</taxon>
        <taxon>Tracheophyta</taxon>
        <taxon>Spermatophyta</taxon>
        <taxon>Pinopsida</taxon>
        <taxon>Pinidae</taxon>
        <taxon>Conifers I</taxon>
        <taxon>Pinales</taxon>
        <taxon>Pinaceae</taxon>
        <taxon>Picea</taxon>
    </lineage>
</organism>
<dbReference type="PRINTS" id="PR00700">
    <property type="entry name" value="PRTYPHPHTASE"/>
</dbReference>
<proteinExistence type="evidence at transcript level"/>
<dbReference type="FunFam" id="3.90.190.10:FF:000045">
    <property type="entry name" value="Tyrosine-protein phosphatase non-receptor type 12"/>
    <property type="match status" value="1"/>
</dbReference>
<dbReference type="EC" id="3.1.3.48" evidence="2"/>
<dbReference type="InterPro" id="IPR050348">
    <property type="entry name" value="Protein-Tyr_Phosphatase"/>
</dbReference>
<name>A9NZG5_PICSI</name>
<comment type="subcellular location">
    <subcellularLocation>
        <location evidence="1">Cytoplasm</location>
    </subcellularLocation>
</comment>
<dbReference type="PANTHER" id="PTHR19134:SF449">
    <property type="entry name" value="TYROSINE-PROTEIN PHOSPHATASE 1"/>
    <property type="match status" value="1"/>
</dbReference>
<dbReference type="GO" id="GO:0004725">
    <property type="term" value="F:protein tyrosine phosphatase activity"/>
    <property type="evidence" value="ECO:0007669"/>
    <property type="project" value="UniProtKB-EC"/>
</dbReference>
<evidence type="ECO:0000259" key="7">
    <source>
        <dbReference type="PROSITE" id="PS50055"/>
    </source>
</evidence>
<dbReference type="Gene3D" id="3.90.190.10">
    <property type="entry name" value="Protein tyrosine phosphatase superfamily"/>
    <property type="match status" value="1"/>
</dbReference>
<evidence type="ECO:0000256" key="3">
    <source>
        <dbReference type="ARBA" id="ARBA00022490"/>
    </source>
</evidence>
<evidence type="ECO:0000256" key="4">
    <source>
        <dbReference type="ARBA" id="ARBA00022553"/>
    </source>
</evidence>
<sequence>MACSRSSPRAATTTAASRNNNAISISGALKLTDRDAILMQASDLNNDLRVALTPAQLNGCSESLNILKKMCNIHNKTSKEFEMLQMRRAKGSEFMRRTSVARQNGNIYKNRYPDVIPFDDTRVVLNYNKRSPCAGSDYINASYIVNPSSENLPKFIATQGPLPETSEDFWQMIIQHRCPVIVMLTRLIDNYKTLKCADYFPAEEESRIFGRISVTNKSLKISQNSIALRFLEVKYIESEEPPLSVLHLQYPDWPDHGVPNTTESVRELVKRLYLVPPSLGPFVVHCSAGIGRTGAFCTISHTIHRILEGDVSALDLSTTIRQFRNQRIGMVQTQDQYIFCYAAVVHELEDLVSHQNKS</sequence>
<evidence type="ECO:0000256" key="1">
    <source>
        <dbReference type="ARBA" id="ARBA00004496"/>
    </source>
</evidence>
<dbReference type="GO" id="GO:0005737">
    <property type="term" value="C:cytoplasm"/>
    <property type="evidence" value="ECO:0007669"/>
    <property type="project" value="UniProtKB-SubCell"/>
</dbReference>
<dbReference type="PROSITE" id="PS50056">
    <property type="entry name" value="TYR_PHOSPHATASE_2"/>
    <property type="match status" value="1"/>
</dbReference>
<dbReference type="PROSITE" id="PS50055">
    <property type="entry name" value="TYR_PHOSPHATASE_PTP"/>
    <property type="match status" value="1"/>
</dbReference>
<keyword evidence="5" id="KW-0378">Hydrolase</keyword>
<feature type="domain" description="Tyrosine-protein phosphatase" evidence="7">
    <location>
        <begin position="77"/>
        <end position="347"/>
    </location>
</feature>
<protein>
    <recommendedName>
        <fullName evidence="2">protein-tyrosine-phosphatase</fullName>
        <ecNumber evidence="2">3.1.3.48</ecNumber>
    </recommendedName>
</protein>
<keyword evidence="6" id="KW-0904">Protein phosphatase</keyword>
<accession>A9NZG5</accession>
<evidence type="ECO:0000256" key="5">
    <source>
        <dbReference type="ARBA" id="ARBA00022801"/>
    </source>
</evidence>
<evidence type="ECO:0000259" key="8">
    <source>
        <dbReference type="PROSITE" id="PS50056"/>
    </source>
</evidence>
<dbReference type="InterPro" id="IPR000387">
    <property type="entry name" value="Tyr_Pase_dom"/>
</dbReference>
<dbReference type="InterPro" id="IPR000242">
    <property type="entry name" value="PTP_cat"/>
</dbReference>
<dbReference type="PROSITE" id="PS00383">
    <property type="entry name" value="TYR_PHOSPHATASE_1"/>
    <property type="match status" value="1"/>
</dbReference>
<dbReference type="SUPFAM" id="SSF52799">
    <property type="entry name" value="(Phosphotyrosine protein) phosphatases II"/>
    <property type="match status" value="1"/>
</dbReference>
<dbReference type="SMART" id="SM00404">
    <property type="entry name" value="PTPc_motif"/>
    <property type="match status" value="1"/>
</dbReference>
<dbReference type="PANTHER" id="PTHR19134">
    <property type="entry name" value="RECEPTOR-TYPE TYROSINE-PROTEIN PHOSPHATASE"/>
    <property type="match status" value="1"/>
</dbReference>
<keyword evidence="3" id="KW-0963">Cytoplasm</keyword>
<dbReference type="InterPro" id="IPR016130">
    <property type="entry name" value="Tyr_Pase_AS"/>
</dbReference>
<dbReference type="InterPro" id="IPR029021">
    <property type="entry name" value="Prot-tyrosine_phosphatase-like"/>
</dbReference>
<dbReference type="CDD" id="cd17658">
    <property type="entry name" value="PTPc_plant_PTP1"/>
    <property type="match status" value="1"/>
</dbReference>
<evidence type="ECO:0000256" key="2">
    <source>
        <dbReference type="ARBA" id="ARBA00013064"/>
    </source>
</evidence>
<dbReference type="AlphaFoldDB" id="A9NZG5"/>
<dbReference type="Pfam" id="PF00102">
    <property type="entry name" value="Y_phosphatase"/>
    <property type="match status" value="1"/>
</dbReference>
<dbReference type="EMBL" id="EF086770">
    <property type="protein sequence ID" value="ABK26026.1"/>
    <property type="molecule type" value="mRNA"/>
</dbReference>
<reference evidence="9" key="1">
    <citation type="journal article" date="2008" name="BMC Genomics">
        <title>A conifer genomics resource of 200,000 spruce (Picea spp.) ESTs and 6,464 high-quality, sequence-finished full-length cDNAs for Sitka spruce (Picea sitchensis).</title>
        <authorList>
            <person name="Ralph S.G."/>
            <person name="Chun H.J."/>
            <person name="Kolosova N."/>
            <person name="Cooper D."/>
            <person name="Oddy C."/>
            <person name="Ritland C.E."/>
            <person name="Kirkpatrick R."/>
            <person name="Moore R."/>
            <person name="Barber S."/>
            <person name="Holt R.A."/>
            <person name="Jones S.J."/>
            <person name="Marra M.A."/>
            <person name="Douglas C.J."/>
            <person name="Ritland K."/>
            <person name="Bohlmann J."/>
        </authorList>
    </citation>
    <scope>NUCLEOTIDE SEQUENCE</scope>
    <source>
        <tissue evidence="9">Green portion of the leader tissue</tissue>
    </source>
</reference>
<dbReference type="SMART" id="SM00194">
    <property type="entry name" value="PTPc"/>
    <property type="match status" value="1"/>
</dbReference>
<keyword evidence="4" id="KW-0597">Phosphoprotein</keyword>
<evidence type="ECO:0000256" key="6">
    <source>
        <dbReference type="ARBA" id="ARBA00022912"/>
    </source>
</evidence>
<dbReference type="InterPro" id="IPR003595">
    <property type="entry name" value="Tyr_Pase_cat"/>
</dbReference>